<dbReference type="InterPro" id="IPR016103">
    <property type="entry name" value="ProQ/FinO"/>
</dbReference>
<dbReference type="AlphaFoldDB" id="A0A8H9K5G7"/>
<feature type="compositionally biased region" description="Basic residues" evidence="2">
    <location>
        <begin position="23"/>
        <end position="33"/>
    </location>
</feature>
<gene>
    <name evidence="4" type="ORF">I7730_01145</name>
</gene>
<accession>A0A8H9K5G7</accession>
<evidence type="ECO:0000259" key="3">
    <source>
        <dbReference type="SMART" id="SM00945"/>
    </source>
</evidence>
<evidence type="ECO:0000256" key="2">
    <source>
        <dbReference type="SAM" id="MobiDB-lite"/>
    </source>
</evidence>
<dbReference type="GO" id="GO:0003723">
    <property type="term" value="F:RNA binding"/>
    <property type="evidence" value="ECO:0007669"/>
    <property type="project" value="UniProtKB-KW"/>
</dbReference>
<comment type="caution">
    <text evidence="4">The sequence shown here is derived from an EMBL/GenBank/DDBJ whole genome shotgun (WGS) entry which is preliminary data.</text>
</comment>
<sequence length="196" mass="22252">MEQKPVKREKLNIKPSSDSQGKRNIKQAPKKKSSSYSANKKAFEKCAKLWPRIFNISEPRPLSLRIRDVLIEDAENKGYEVSRTELFCALFWMTKTHQYLTAIVNGRYRYDLSNQVAGMVTADQKTQAKEALYKIPRHIRTPKKKVFKNNRNGNPAGNRNRNGNGNGNGNGNKHTNIASQKPRINKRPSQTPSAAS</sequence>
<protein>
    <recommendedName>
        <fullName evidence="3">ProQ/FinO domain-containing protein</fullName>
    </recommendedName>
</protein>
<proteinExistence type="predicted"/>
<reference evidence="4" key="2">
    <citation type="submission" date="2019-01" db="EMBL/GenBank/DDBJ databases">
        <authorList>
            <consortium name="NCBI Pathogen Detection Project"/>
        </authorList>
    </citation>
    <scope>NUCLEOTIDE SEQUENCE</scope>
    <source>
        <strain evidence="4">BCW_3452</strain>
    </source>
</reference>
<dbReference type="InterPro" id="IPR036442">
    <property type="entry name" value="ProQ/FinO_sf"/>
</dbReference>
<feature type="region of interest" description="Disordered" evidence="2">
    <location>
        <begin position="1"/>
        <end position="37"/>
    </location>
</feature>
<organism evidence="4">
    <name type="scientific">Vibrio vulnificus</name>
    <dbReference type="NCBI Taxonomy" id="672"/>
    <lineage>
        <taxon>Bacteria</taxon>
        <taxon>Pseudomonadati</taxon>
        <taxon>Pseudomonadota</taxon>
        <taxon>Gammaproteobacteria</taxon>
        <taxon>Vibrionales</taxon>
        <taxon>Vibrionaceae</taxon>
        <taxon>Vibrio</taxon>
    </lineage>
</organism>
<dbReference type="SUPFAM" id="SSF48657">
    <property type="entry name" value="FinO-like"/>
    <property type="match status" value="1"/>
</dbReference>
<feature type="compositionally biased region" description="Polar residues" evidence="2">
    <location>
        <begin position="187"/>
        <end position="196"/>
    </location>
</feature>
<dbReference type="EMBL" id="DACRBY010000001">
    <property type="protein sequence ID" value="HAS8538405.1"/>
    <property type="molecule type" value="Genomic_DNA"/>
</dbReference>
<dbReference type="Proteomes" id="UP000863257">
    <property type="component" value="Unassembled WGS sequence"/>
</dbReference>
<feature type="compositionally biased region" description="Basic and acidic residues" evidence="2">
    <location>
        <begin position="1"/>
        <end position="12"/>
    </location>
</feature>
<feature type="compositionally biased region" description="Low complexity" evidence="2">
    <location>
        <begin position="149"/>
        <end position="163"/>
    </location>
</feature>
<keyword evidence="1" id="KW-0694">RNA-binding</keyword>
<reference evidence="4" key="1">
    <citation type="journal article" date="2018" name="Genome Biol.">
        <title>SKESA: strategic k-mer extension for scrupulous assemblies.</title>
        <authorList>
            <person name="Souvorov A."/>
            <person name="Agarwala R."/>
            <person name="Lipman D.J."/>
        </authorList>
    </citation>
    <scope>NUCLEOTIDE SEQUENCE</scope>
    <source>
        <strain evidence="4">BCW_3452</strain>
    </source>
</reference>
<evidence type="ECO:0000256" key="1">
    <source>
        <dbReference type="ARBA" id="ARBA00022884"/>
    </source>
</evidence>
<dbReference type="Pfam" id="PF04352">
    <property type="entry name" value="ProQ"/>
    <property type="match status" value="1"/>
</dbReference>
<dbReference type="Gene3D" id="1.10.1710.10">
    <property type="entry name" value="ProQ/FinO domain"/>
    <property type="match status" value="1"/>
</dbReference>
<feature type="region of interest" description="Disordered" evidence="2">
    <location>
        <begin position="142"/>
        <end position="196"/>
    </location>
</feature>
<dbReference type="SMART" id="SM00945">
    <property type="entry name" value="ProQ"/>
    <property type="match status" value="1"/>
</dbReference>
<name>A0A8H9K5G7_VIBVL</name>
<evidence type="ECO:0000313" key="4">
    <source>
        <dbReference type="EMBL" id="HAS8538405.1"/>
    </source>
</evidence>
<feature type="domain" description="ProQ/FinO" evidence="3">
    <location>
        <begin position="34"/>
        <end position="148"/>
    </location>
</feature>